<dbReference type="GO" id="GO:0004523">
    <property type="term" value="F:RNA-DNA hybrid ribonuclease activity"/>
    <property type="evidence" value="ECO:0007669"/>
    <property type="project" value="InterPro"/>
</dbReference>
<dbReference type="Proteomes" id="UP001454036">
    <property type="component" value="Unassembled WGS sequence"/>
</dbReference>
<dbReference type="InterPro" id="IPR052929">
    <property type="entry name" value="RNase_H-like_EbsB-rel"/>
</dbReference>
<dbReference type="GO" id="GO:0003676">
    <property type="term" value="F:nucleic acid binding"/>
    <property type="evidence" value="ECO:0007669"/>
    <property type="project" value="InterPro"/>
</dbReference>
<proteinExistence type="predicted"/>
<gene>
    <name evidence="3" type="ORF">LIER_31510</name>
</gene>
<evidence type="ECO:0000259" key="2">
    <source>
        <dbReference type="Pfam" id="PF13456"/>
    </source>
</evidence>
<name>A0AAV3RS79_LITER</name>
<dbReference type="Pfam" id="PF13456">
    <property type="entry name" value="RVT_3"/>
    <property type="match status" value="1"/>
</dbReference>
<evidence type="ECO:0000256" key="1">
    <source>
        <dbReference type="SAM" id="MobiDB-lite"/>
    </source>
</evidence>
<protein>
    <recommendedName>
        <fullName evidence="2">RNase H type-1 domain-containing protein</fullName>
    </recommendedName>
</protein>
<dbReference type="PANTHER" id="PTHR47074">
    <property type="entry name" value="BNAC02G40300D PROTEIN"/>
    <property type="match status" value="1"/>
</dbReference>
<comment type="caution">
    <text evidence="3">The sequence shown here is derived from an EMBL/GenBank/DDBJ whole genome shotgun (WGS) entry which is preliminary data.</text>
</comment>
<keyword evidence="4" id="KW-1185">Reference proteome</keyword>
<feature type="region of interest" description="Disordered" evidence="1">
    <location>
        <begin position="36"/>
        <end position="67"/>
    </location>
</feature>
<dbReference type="InterPro" id="IPR002156">
    <property type="entry name" value="RNaseH_domain"/>
</dbReference>
<dbReference type="AlphaFoldDB" id="A0AAV3RS79"/>
<accession>A0AAV3RS79</accession>
<dbReference type="EMBL" id="BAABME010011737">
    <property type="protein sequence ID" value="GAA0184222.1"/>
    <property type="molecule type" value="Genomic_DNA"/>
</dbReference>
<reference evidence="3 4" key="1">
    <citation type="submission" date="2024-01" db="EMBL/GenBank/DDBJ databases">
        <title>The complete chloroplast genome sequence of Lithospermum erythrorhizon: insights into the phylogenetic relationship among Boraginaceae species and the maternal lineages of purple gromwells.</title>
        <authorList>
            <person name="Okada T."/>
            <person name="Watanabe K."/>
        </authorList>
    </citation>
    <scope>NUCLEOTIDE SEQUENCE [LARGE SCALE GENOMIC DNA]</scope>
</reference>
<sequence length="128" mass="14212">MTWLWWKNRCGIVFGKRQQPLEDIVRKGMQLAKDYAEANAHPPSGSRTGDNSAAEVPITGWQPPRNGRYKLNSDAAFYKESSRGSIGAIVRDKEGVFMGALFRSLPFVSQVLVVEAMALREGIGAIMR</sequence>
<evidence type="ECO:0000313" key="3">
    <source>
        <dbReference type="EMBL" id="GAA0184222.1"/>
    </source>
</evidence>
<organism evidence="3 4">
    <name type="scientific">Lithospermum erythrorhizon</name>
    <name type="common">Purple gromwell</name>
    <name type="synonym">Lithospermum officinale var. erythrorhizon</name>
    <dbReference type="NCBI Taxonomy" id="34254"/>
    <lineage>
        <taxon>Eukaryota</taxon>
        <taxon>Viridiplantae</taxon>
        <taxon>Streptophyta</taxon>
        <taxon>Embryophyta</taxon>
        <taxon>Tracheophyta</taxon>
        <taxon>Spermatophyta</taxon>
        <taxon>Magnoliopsida</taxon>
        <taxon>eudicotyledons</taxon>
        <taxon>Gunneridae</taxon>
        <taxon>Pentapetalae</taxon>
        <taxon>asterids</taxon>
        <taxon>lamiids</taxon>
        <taxon>Boraginales</taxon>
        <taxon>Boraginaceae</taxon>
        <taxon>Boraginoideae</taxon>
        <taxon>Lithospermeae</taxon>
        <taxon>Lithospermum</taxon>
    </lineage>
</organism>
<evidence type="ECO:0000313" key="4">
    <source>
        <dbReference type="Proteomes" id="UP001454036"/>
    </source>
</evidence>
<feature type="domain" description="RNase H type-1" evidence="2">
    <location>
        <begin position="72"/>
        <end position="126"/>
    </location>
</feature>
<dbReference type="PANTHER" id="PTHR47074:SF48">
    <property type="entry name" value="POLYNUCLEOTIDYL TRANSFERASE, RIBONUCLEASE H-LIKE SUPERFAMILY PROTEIN"/>
    <property type="match status" value="1"/>
</dbReference>